<dbReference type="GO" id="GO:1990745">
    <property type="term" value="C:EARP complex"/>
    <property type="evidence" value="ECO:0007669"/>
    <property type="project" value="TreeGrafter"/>
</dbReference>
<accession>E8Z707</accession>
<sequence>EQNMIMHGFTALTDCQPLLNLLGSDKPACQQLVRGLHGQLVLFFLAFVDACHAYVRHQEREIVEVQTLDPSLPAMDRPPIAGLDEVVRLDWSGLFCLALVRIGRHLEVKAISKVWAVARDLFVGGDSASDLQPNAAVIKATTTYAAITRKATRNAAQAAITHYVLQGGQRLAHFFRNSIHSKNWMTLREPRTPRLAMEMVLKEVHAFDAQLARILGDPRKPRVERRVLSRVKNSLELEMERLLAKKQPVFAAVPFNRNGSVLGILRIAYKALCEYVREETFGKYGLQQIQVDCAFLADVTRDFVDTEDAAALDSLLDEAVTSASRRCVDPVLMEAVIVETLCEEKKKGFKFE</sequence>
<comment type="subunit">
    <text evidence="2">Component of the Golgi-associated retrograde protein (GARP) complex.</text>
</comment>
<keyword evidence="2" id="KW-0813">Transport</keyword>
<dbReference type="PANTHER" id="PTHR15954:SF4">
    <property type="entry name" value="VACUOLAR PROTEIN SORTING-ASSOCIATED PROTEIN 51 HOMOLOG"/>
    <property type="match status" value="1"/>
</dbReference>
<dbReference type="InterPro" id="IPR014812">
    <property type="entry name" value="Vps51"/>
</dbReference>
<dbReference type="GO" id="GO:0032456">
    <property type="term" value="P:endocytic recycling"/>
    <property type="evidence" value="ECO:0007669"/>
    <property type="project" value="TreeGrafter"/>
</dbReference>
<feature type="non-terminal residue" evidence="3">
    <location>
        <position position="1"/>
    </location>
</feature>
<dbReference type="GO" id="GO:0048193">
    <property type="term" value="P:Golgi vesicle transport"/>
    <property type="evidence" value="ECO:0007669"/>
    <property type="project" value="TreeGrafter"/>
</dbReference>
<proteinExistence type="evidence at transcript level"/>
<reference evidence="3" key="1">
    <citation type="submission" date="2008-12" db="EMBL/GenBank/DDBJ databases">
        <authorList>
            <person name="Zhang H."/>
            <person name="Lin S."/>
        </authorList>
    </citation>
    <scope>NUCLEOTIDE SEQUENCE</scope>
    <source>
        <strain evidence="3">CCMP1975</strain>
    </source>
</reference>
<dbReference type="GO" id="GO:0005829">
    <property type="term" value="C:cytosol"/>
    <property type="evidence" value="ECO:0007669"/>
    <property type="project" value="GOC"/>
</dbReference>
<dbReference type="GO" id="GO:0006869">
    <property type="term" value="P:lipid transport"/>
    <property type="evidence" value="ECO:0007669"/>
    <property type="project" value="UniProtKB-UniRule"/>
</dbReference>
<reference evidence="3" key="2">
    <citation type="book" date="2010" name="PROCEEDINGS OF 13TH INTERNATIONAL CONFERENCE ON HARMFUL ALGAE" publisher="International Society For The Study of Harmful Algae" city="Hong Kong, China">
        <title>Dinoflagellate meta-transcriptomics enabled by spliced leader.</title>
        <editorList>
            <person name="Unknown A."/>
        </editorList>
        <authorList>
            <person name="Lin S."/>
            <person name="Zhang H."/>
        </authorList>
    </citation>
    <scope>NUCLEOTIDE SEQUENCE</scope>
    <source>
        <strain evidence="3">CCMP1975</strain>
    </source>
</reference>
<comment type="similarity">
    <text evidence="1 2">Belongs to the VPS51 family.</text>
</comment>
<dbReference type="GO" id="GO:0000938">
    <property type="term" value="C:GARP complex"/>
    <property type="evidence" value="ECO:0007669"/>
    <property type="project" value="UniProtKB-UniRule"/>
</dbReference>
<comment type="subcellular location">
    <subcellularLocation>
        <location evidence="2">Golgi apparatus</location>
        <location evidence="2">trans-Golgi network</location>
    </subcellularLocation>
</comment>
<dbReference type="EMBL" id="FJ600224">
    <property type="protein sequence ID" value="ACU45237.1"/>
    <property type="molecule type" value="mRNA"/>
</dbReference>
<evidence type="ECO:0000256" key="1">
    <source>
        <dbReference type="ARBA" id="ARBA00006080"/>
    </source>
</evidence>
<comment type="function">
    <text evidence="2">Acts as component of the GARP complex that is involved in retrograde transport from early and late endosomes to the trans-Golgi network (TGN).</text>
</comment>
<keyword evidence="2" id="KW-0653">Protein transport</keyword>
<name>E8Z707_KARVE</name>
<dbReference type="GO" id="GO:0007030">
    <property type="term" value="P:Golgi organization"/>
    <property type="evidence" value="ECO:0007669"/>
    <property type="project" value="UniProtKB-UniRule"/>
</dbReference>
<protein>
    <recommendedName>
        <fullName evidence="2">Vacuolar protein sorting-associated protein 51 homolog</fullName>
    </recommendedName>
</protein>
<evidence type="ECO:0000313" key="3">
    <source>
        <dbReference type="EMBL" id="ACU45237.1"/>
    </source>
</evidence>
<keyword evidence="2" id="KW-0333">Golgi apparatus</keyword>
<dbReference type="GO" id="GO:0016020">
    <property type="term" value="C:membrane"/>
    <property type="evidence" value="ECO:0007669"/>
    <property type="project" value="TreeGrafter"/>
</dbReference>
<keyword evidence="2" id="KW-0445">Lipid transport</keyword>
<organism evidence="3">
    <name type="scientific">Karlodinium veneficum</name>
    <name type="common">Dinoflagellate</name>
    <name type="synonym">Karlodinium micrum</name>
    <dbReference type="NCBI Taxonomy" id="407301"/>
    <lineage>
        <taxon>Eukaryota</taxon>
        <taxon>Sar</taxon>
        <taxon>Alveolata</taxon>
        <taxon>Dinophyceae</taxon>
        <taxon>Gymnodiniales</taxon>
        <taxon>Kareniaceae</taxon>
        <taxon>Karlodinium</taxon>
    </lineage>
</organism>
<dbReference type="GO" id="GO:0042147">
    <property type="term" value="P:retrograde transport, endosome to Golgi"/>
    <property type="evidence" value="ECO:0007669"/>
    <property type="project" value="UniProtKB-UniRule"/>
</dbReference>
<dbReference type="PANTHER" id="PTHR15954">
    <property type="entry name" value="VACUOLAR PROTEIN SORTING-ASSOCIATED PROTEIN 51 HOMOLOG"/>
    <property type="match status" value="1"/>
</dbReference>
<dbReference type="AlphaFoldDB" id="E8Z707"/>
<dbReference type="GO" id="GO:0007041">
    <property type="term" value="P:lysosomal transport"/>
    <property type="evidence" value="ECO:0007669"/>
    <property type="project" value="TreeGrafter"/>
</dbReference>
<dbReference type="GO" id="GO:0015031">
    <property type="term" value="P:protein transport"/>
    <property type="evidence" value="ECO:0007669"/>
    <property type="project" value="UniProtKB-UniRule"/>
</dbReference>
<evidence type="ECO:0000256" key="2">
    <source>
        <dbReference type="RuleBase" id="RU368010"/>
    </source>
</evidence>